<evidence type="ECO:0000256" key="7">
    <source>
        <dbReference type="ARBA" id="ARBA00022847"/>
    </source>
</evidence>
<comment type="subcellular location">
    <subcellularLocation>
        <location evidence="1">Cell membrane</location>
        <topology evidence="1">Multi-pass membrane protein</topology>
    </subcellularLocation>
</comment>
<dbReference type="AlphaFoldDB" id="A0A6S7I656"/>
<evidence type="ECO:0000256" key="13">
    <source>
        <dbReference type="PIRSR" id="PIRSR600175-1"/>
    </source>
</evidence>
<dbReference type="Pfam" id="PF00209">
    <property type="entry name" value="SNF"/>
    <property type="match status" value="1"/>
</dbReference>
<feature type="binding site" evidence="13">
    <location>
        <position position="39"/>
    </location>
    <ligand>
        <name>Na(+)</name>
        <dbReference type="ChEBI" id="CHEBI:29101"/>
        <label>1</label>
    </ligand>
</feature>
<dbReference type="Proteomes" id="UP001152795">
    <property type="component" value="Unassembled WGS sequence"/>
</dbReference>
<feature type="binding site" evidence="13">
    <location>
        <position position="301"/>
    </location>
    <ligand>
        <name>Na(+)</name>
        <dbReference type="ChEBI" id="CHEBI:29101"/>
        <label>1</label>
    </ligand>
</feature>
<name>A0A6S7I656_PARCT</name>
<dbReference type="SUPFAM" id="SSF161070">
    <property type="entry name" value="SNF-like"/>
    <property type="match status" value="1"/>
</dbReference>
<dbReference type="GO" id="GO:0006865">
    <property type="term" value="P:amino acid transport"/>
    <property type="evidence" value="ECO:0007669"/>
    <property type="project" value="TreeGrafter"/>
</dbReference>
<dbReference type="NCBIfam" id="NF037979">
    <property type="entry name" value="Na_transp"/>
    <property type="match status" value="1"/>
</dbReference>
<keyword evidence="3" id="KW-1003">Cell membrane</keyword>
<dbReference type="GO" id="GO:0046872">
    <property type="term" value="F:metal ion binding"/>
    <property type="evidence" value="ECO:0007669"/>
    <property type="project" value="UniProtKB-KW"/>
</dbReference>
<evidence type="ECO:0000256" key="6">
    <source>
        <dbReference type="ARBA" id="ARBA00022775"/>
    </source>
</evidence>
<feature type="binding site" evidence="13">
    <location>
        <position position="369"/>
    </location>
    <ligand>
        <name>Na(+)</name>
        <dbReference type="ChEBI" id="CHEBI:29101"/>
        <label>1</label>
    </ligand>
</feature>
<feature type="binding site" evidence="13">
    <location>
        <position position="34"/>
    </location>
    <ligand>
        <name>Na(+)</name>
        <dbReference type="ChEBI" id="CHEBI:29101"/>
        <label>1</label>
    </ligand>
</feature>
<comment type="caution">
    <text evidence="15">The sequence shown here is derived from an EMBL/GenBank/DDBJ whole genome shotgun (WGS) entry which is preliminary data.</text>
</comment>
<dbReference type="GO" id="GO:0015378">
    <property type="term" value="F:sodium:chloride symporter activity"/>
    <property type="evidence" value="ECO:0007669"/>
    <property type="project" value="UniProtKB-ARBA"/>
</dbReference>
<feature type="binding site" evidence="13">
    <location>
        <position position="366"/>
    </location>
    <ligand>
        <name>Na(+)</name>
        <dbReference type="ChEBI" id="CHEBI:29101"/>
        <label>1</label>
    </ligand>
</feature>
<evidence type="ECO:0000313" key="15">
    <source>
        <dbReference type="EMBL" id="CAB3999928.1"/>
    </source>
</evidence>
<dbReference type="PRINTS" id="PR00176">
    <property type="entry name" value="NANEUSMPORT"/>
</dbReference>
<dbReference type="GO" id="GO:0008504">
    <property type="term" value="F:monoamine transmembrane transporter activity"/>
    <property type="evidence" value="ECO:0007669"/>
    <property type="project" value="UniProtKB-ARBA"/>
</dbReference>
<dbReference type="GO" id="GO:0006836">
    <property type="term" value="P:neurotransmitter transport"/>
    <property type="evidence" value="ECO:0007669"/>
    <property type="project" value="UniProtKB-KW"/>
</dbReference>
<evidence type="ECO:0000256" key="12">
    <source>
        <dbReference type="ARBA" id="ARBA00023180"/>
    </source>
</evidence>
<gene>
    <name evidence="15" type="ORF">PACLA_8A066052</name>
</gene>
<dbReference type="GO" id="GO:0090493">
    <property type="term" value="P:catecholamine uptake"/>
    <property type="evidence" value="ECO:0007669"/>
    <property type="project" value="UniProtKB-ARBA"/>
</dbReference>
<evidence type="ECO:0000256" key="3">
    <source>
        <dbReference type="ARBA" id="ARBA00022475"/>
    </source>
</evidence>
<reference evidence="15" key="1">
    <citation type="submission" date="2020-04" db="EMBL/GenBank/DDBJ databases">
        <authorList>
            <person name="Alioto T."/>
            <person name="Alioto T."/>
            <person name="Gomez Garrido J."/>
        </authorList>
    </citation>
    <scope>NUCLEOTIDE SEQUENCE</scope>
    <source>
        <strain evidence="15">A484AB</strain>
    </source>
</reference>
<dbReference type="PANTHER" id="PTHR11616:SF320">
    <property type="entry name" value="SODIUM-DEPENDENT NORADRENALINE TRANSPORTER"/>
    <property type="match status" value="1"/>
</dbReference>
<dbReference type="GO" id="GO:0005886">
    <property type="term" value="C:plasma membrane"/>
    <property type="evidence" value="ECO:0007669"/>
    <property type="project" value="UniProtKB-SubCell"/>
</dbReference>
<accession>A0A6S7I656</accession>
<proteinExistence type="inferred from homology"/>
<evidence type="ECO:0000256" key="11">
    <source>
        <dbReference type="ARBA" id="ARBA00023157"/>
    </source>
</evidence>
<dbReference type="InterPro" id="IPR000175">
    <property type="entry name" value="Na/ntran_symport"/>
</dbReference>
<feature type="binding site" evidence="13">
    <location>
        <position position="268"/>
    </location>
    <ligand>
        <name>Na(+)</name>
        <dbReference type="ChEBI" id="CHEBI:29101"/>
        <label>1</label>
    </ligand>
</feature>
<evidence type="ECO:0000256" key="9">
    <source>
        <dbReference type="ARBA" id="ARBA00023053"/>
    </source>
</evidence>
<keyword evidence="8" id="KW-1133">Transmembrane helix</keyword>
<evidence type="ECO:0000256" key="1">
    <source>
        <dbReference type="ARBA" id="ARBA00004651"/>
    </source>
</evidence>
<keyword evidence="10" id="KW-0472">Membrane</keyword>
<protein>
    <recommendedName>
        <fullName evidence="14">Transporter</fullName>
    </recommendedName>
</protein>
<keyword evidence="5 13" id="KW-0479">Metal-binding</keyword>
<evidence type="ECO:0000256" key="5">
    <source>
        <dbReference type="ARBA" id="ARBA00022723"/>
    </source>
</evidence>
<feature type="binding site" evidence="13">
    <location>
        <position position="370"/>
    </location>
    <ligand>
        <name>Na(+)</name>
        <dbReference type="ChEBI" id="CHEBI:29101"/>
        <label>1</label>
    </ligand>
</feature>
<organism evidence="15 16">
    <name type="scientific">Paramuricea clavata</name>
    <name type="common">Red gorgonian</name>
    <name type="synonym">Violescent sea-whip</name>
    <dbReference type="NCBI Taxonomy" id="317549"/>
    <lineage>
        <taxon>Eukaryota</taxon>
        <taxon>Metazoa</taxon>
        <taxon>Cnidaria</taxon>
        <taxon>Anthozoa</taxon>
        <taxon>Octocorallia</taxon>
        <taxon>Malacalcyonacea</taxon>
        <taxon>Plexauridae</taxon>
        <taxon>Paramuricea</taxon>
    </lineage>
</organism>
<keyword evidence="4 14" id="KW-0812">Transmembrane</keyword>
<keyword evidence="9 13" id="KW-0915">Sodium</keyword>
<keyword evidence="2 14" id="KW-0813">Transport</keyword>
<evidence type="ECO:0000256" key="4">
    <source>
        <dbReference type="ARBA" id="ARBA00022692"/>
    </source>
</evidence>
<keyword evidence="6" id="KW-0532">Neurotransmitter transport</keyword>
<feature type="binding site" evidence="13">
    <location>
        <position position="32"/>
    </location>
    <ligand>
        <name>Na(+)</name>
        <dbReference type="ChEBI" id="CHEBI:29101"/>
        <label>1</label>
    </ligand>
</feature>
<keyword evidence="7 14" id="KW-0769">Symport</keyword>
<evidence type="ECO:0000313" key="16">
    <source>
        <dbReference type="Proteomes" id="UP001152795"/>
    </source>
</evidence>
<dbReference type="InterPro" id="IPR037272">
    <property type="entry name" value="SNS_sf"/>
</dbReference>
<evidence type="ECO:0000256" key="8">
    <source>
        <dbReference type="ARBA" id="ARBA00022989"/>
    </source>
</evidence>
<sequence>MTTVGVETVEPSGNDGRERWSRKIEFLLACIGFAVGYGNFWRFPYMCFKNGGGAFLIPYLLCLILAGVPVFLMEMSIGQVMQTNAVKAWKHLCPLFGGIGYANMVISFMVSIYYNVILAWSCYYFFNSFKANLPWVGCDHPWNDDCFVYNKSNPNATGVSSSREFYVHNVLKITDGIDNPGEMNWEMFGCLLLAWVLVYFCIWKGIRTTGKVVYVTATAPYIILIILFFRGVTLDGAKDGILYFVKPQFHRLTDFKVWVDAASQIMYSLAIGLGVLLGFSSYNDKKNPTLYRDAILISIINCSTSIFAGFVIFSVVGNMAASQGKSVTEVASQGPGLVFIAYPEALSKLPIPQFWSVIFFLMLITLGLDSQFGQVEVLCGVIIEKYPKKLRPYKELVVLAVCFVLFLLGIACVTQGGIYVFNLLDSFAAGVCLIFVVIFELLVVGWAFGGRTWVDEIYSLTGTRIHTWWIICWKYISLFLVVGVFLFSLIKYPEKGITYEKYRYPVWAEILGWFIAGLPMLCIPAYAVWKIIHTEGTLIERIKFLLKPEFSLTQMNPVKEKAVELTGFHVASRI</sequence>
<dbReference type="OrthoDB" id="6581954at2759"/>
<evidence type="ECO:0000256" key="14">
    <source>
        <dbReference type="RuleBase" id="RU003732"/>
    </source>
</evidence>
<dbReference type="PROSITE" id="PS50267">
    <property type="entry name" value="NA_NEUROTRAN_SYMP_3"/>
    <property type="match status" value="1"/>
</dbReference>
<keyword evidence="12" id="KW-0325">Glycoprotein</keyword>
<comment type="similarity">
    <text evidence="14">Belongs to the sodium:neurotransmitter symporter (SNF) (TC 2.A.22) family.</text>
</comment>
<keyword evidence="11" id="KW-1015">Disulfide bond</keyword>
<dbReference type="EMBL" id="CACRXK020003706">
    <property type="protein sequence ID" value="CAB3999928.1"/>
    <property type="molecule type" value="Genomic_DNA"/>
</dbReference>
<evidence type="ECO:0000256" key="2">
    <source>
        <dbReference type="ARBA" id="ARBA00022448"/>
    </source>
</evidence>
<dbReference type="PROSITE" id="PS00610">
    <property type="entry name" value="NA_NEUROTRAN_SYMP_1"/>
    <property type="match status" value="1"/>
</dbReference>
<evidence type="ECO:0000256" key="10">
    <source>
        <dbReference type="ARBA" id="ARBA00023136"/>
    </source>
</evidence>
<keyword evidence="16" id="KW-1185">Reference proteome</keyword>
<feature type="binding site" evidence="13">
    <location>
        <position position="35"/>
    </location>
    <ligand>
        <name>Na(+)</name>
        <dbReference type="ChEBI" id="CHEBI:29101"/>
        <label>1</label>
    </ligand>
</feature>
<dbReference type="PANTHER" id="PTHR11616">
    <property type="entry name" value="SODIUM/CHLORIDE DEPENDENT TRANSPORTER"/>
    <property type="match status" value="1"/>
</dbReference>